<evidence type="ECO:0000313" key="3">
    <source>
        <dbReference type="Proteomes" id="UP000472276"/>
    </source>
</evidence>
<feature type="compositionally biased region" description="Basic and acidic residues" evidence="1">
    <location>
        <begin position="58"/>
        <end position="72"/>
    </location>
</feature>
<sequence length="230" mass="24554">MNAPAEATRRGTPAKGTPTGTAAEVIREKGPARVQSRRQPPPTTSPAGPPSTLAADTARAENPRQTTREAPETRAPARRAQTALRLPERGGRRSDCSPSRGASPAPLRTPLPCSNMPEAVHLETYLHLLPGFSRASESSPTPPEPRRFPGHGPLSRGEPIPGRPALHKEKRTLPGAPASFSGFVCVTALGASRRLSPHLQVRGFEPDSLSIGRGRRRTSPRASERRSPIP</sequence>
<feature type="compositionally biased region" description="Low complexity" evidence="1">
    <location>
        <begin position="10"/>
        <end position="23"/>
    </location>
</feature>
<proteinExistence type="predicted"/>
<dbReference type="AlphaFoldDB" id="A0AAZ1XR97"/>
<dbReference type="Ensembl" id="ENSOABT00000067929.1">
    <property type="protein sequence ID" value="ENSOABP00000070811.1"/>
    <property type="gene ID" value="ENSOABG00000033367.1"/>
</dbReference>
<name>A0AAZ1XR97_OREAU</name>
<accession>A0AAZ1XR97</accession>
<dbReference type="Proteomes" id="UP000472276">
    <property type="component" value="Unassembled WGS sequence"/>
</dbReference>
<protein>
    <submittedName>
        <fullName evidence="2">Uncharacterized protein</fullName>
    </submittedName>
</protein>
<feature type="region of interest" description="Disordered" evidence="1">
    <location>
        <begin position="132"/>
        <end position="178"/>
    </location>
</feature>
<feature type="compositionally biased region" description="Basic and acidic residues" evidence="1">
    <location>
        <begin position="86"/>
        <end position="95"/>
    </location>
</feature>
<feature type="compositionally biased region" description="Pro residues" evidence="1">
    <location>
        <begin position="39"/>
        <end position="49"/>
    </location>
</feature>
<reference evidence="2" key="2">
    <citation type="submission" date="2025-08" db="UniProtKB">
        <authorList>
            <consortium name="Ensembl"/>
        </authorList>
    </citation>
    <scope>IDENTIFICATION</scope>
</reference>
<keyword evidence="3" id="KW-1185">Reference proteome</keyword>
<feature type="region of interest" description="Disordered" evidence="1">
    <location>
        <begin position="195"/>
        <end position="230"/>
    </location>
</feature>
<evidence type="ECO:0000256" key="1">
    <source>
        <dbReference type="SAM" id="MobiDB-lite"/>
    </source>
</evidence>
<gene>
    <name evidence="2" type="primary">C11orf96</name>
</gene>
<organism evidence="2 3">
    <name type="scientific">Oreochromis aureus</name>
    <name type="common">Israeli tilapia</name>
    <name type="synonym">Chromis aureus</name>
    <dbReference type="NCBI Taxonomy" id="47969"/>
    <lineage>
        <taxon>Eukaryota</taxon>
        <taxon>Metazoa</taxon>
        <taxon>Chordata</taxon>
        <taxon>Craniata</taxon>
        <taxon>Vertebrata</taxon>
        <taxon>Euteleostomi</taxon>
        <taxon>Actinopterygii</taxon>
        <taxon>Neopterygii</taxon>
        <taxon>Teleostei</taxon>
        <taxon>Neoteleostei</taxon>
        <taxon>Acanthomorphata</taxon>
        <taxon>Ovalentaria</taxon>
        <taxon>Cichlomorphae</taxon>
        <taxon>Cichliformes</taxon>
        <taxon>Cichlidae</taxon>
        <taxon>African cichlids</taxon>
        <taxon>Pseudocrenilabrinae</taxon>
        <taxon>Oreochromini</taxon>
        <taxon>Oreochromis</taxon>
    </lineage>
</organism>
<reference evidence="3" key="1">
    <citation type="submission" date="2020-03" db="EMBL/GenBank/DDBJ databases">
        <title>Evolution of repeat sequences and sex chromosomes of tilapia species revealed by chromosome-level genomes.</title>
        <authorList>
            <person name="Xu L."/>
            <person name="Tao W."/>
            <person name="Wang D."/>
            <person name="Zhou Q."/>
        </authorList>
    </citation>
    <scope>NUCLEOTIDE SEQUENCE [LARGE SCALE GENOMIC DNA]</scope>
    <source>
        <strain evidence="3">Israel</strain>
    </source>
</reference>
<reference evidence="2" key="3">
    <citation type="submission" date="2025-09" db="UniProtKB">
        <authorList>
            <consortium name="Ensembl"/>
        </authorList>
    </citation>
    <scope>IDENTIFICATION</scope>
</reference>
<feature type="region of interest" description="Disordered" evidence="1">
    <location>
        <begin position="1"/>
        <end position="115"/>
    </location>
</feature>
<evidence type="ECO:0000313" key="2">
    <source>
        <dbReference type="Ensembl" id="ENSOABP00000070811.1"/>
    </source>
</evidence>